<dbReference type="PRINTS" id="PR00702">
    <property type="entry name" value="ACRIFLAVINRP"/>
</dbReference>
<feature type="transmembrane region" description="Helical" evidence="9">
    <location>
        <begin position="469"/>
        <end position="496"/>
    </location>
</feature>
<keyword evidence="3 9" id="KW-0813">Transport</keyword>
<comment type="subcellular location">
    <subcellularLocation>
        <location evidence="1 9">Cell inner membrane</location>
        <topology evidence="1 9">Multi-pass membrane protein</topology>
    </subcellularLocation>
</comment>
<evidence type="ECO:0000256" key="1">
    <source>
        <dbReference type="ARBA" id="ARBA00004429"/>
    </source>
</evidence>
<feature type="transmembrane region" description="Helical" evidence="9">
    <location>
        <begin position="365"/>
        <end position="385"/>
    </location>
</feature>
<gene>
    <name evidence="11" type="primary">axyY</name>
    <name evidence="11" type="ORF">AL504_12520</name>
</gene>
<evidence type="ECO:0000256" key="4">
    <source>
        <dbReference type="ARBA" id="ARBA00022475"/>
    </source>
</evidence>
<feature type="transmembrane region" description="Helical" evidence="9">
    <location>
        <begin position="867"/>
        <end position="886"/>
    </location>
</feature>
<feature type="transmembrane region" description="Helical" evidence="9">
    <location>
        <begin position="968"/>
        <end position="989"/>
    </location>
</feature>
<feature type="transmembrane region" description="Helical" evidence="9">
    <location>
        <begin position="391"/>
        <end position="412"/>
    </location>
</feature>
<dbReference type="EMBL" id="CP014060">
    <property type="protein sequence ID" value="AMG36777.1"/>
    <property type="molecule type" value="Genomic_DNA"/>
</dbReference>
<accession>A0A0X8NYS6</accession>
<feature type="transmembrane region" description="Helical" evidence="9">
    <location>
        <begin position="339"/>
        <end position="358"/>
    </location>
</feature>
<dbReference type="GO" id="GO:0005886">
    <property type="term" value="C:plasma membrane"/>
    <property type="evidence" value="ECO:0007669"/>
    <property type="project" value="UniProtKB-SubCell"/>
</dbReference>
<dbReference type="InterPro" id="IPR000731">
    <property type="entry name" value="SSD"/>
</dbReference>
<dbReference type="SUPFAM" id="SSF82866">
    <property type="entry name" value="Multidrug efflux transporter AcrB transmembrane domain"/>
    <property type="match status" value="2"/>
</dbReference>
<dbReference type="FunFam" id="3.30.70.1430:FF:000002">
    <property type="entry name" value="Efflux pump membrane transporter"/>
    <property type="match status" value="1"/>
</dbReference>
<evidence type="ECO:0000256" key="7">
    <source>
        <dbReference type="ARBA" id="ARBA00022989"/>
    </source>
</evidence>
<name>A0A0X8NYS6_ALCXX</name>
<dbReference type="InterPro" id="IPR004764">
    <property type="entry name" value="MdtF-like"/>
</dbReference>
<organism evidence="11 12">
    <name type="scientific">Alcaligenes xylosoxydans xylosoxydans</name>
    <name type="common">Achromobacter xylosoxidans</name>
    <dbReference type="NCBI Taxonomy" id="85698"/>
    <lineage>
        <taxon>Bacteria</taxon>
        <taxon>Pseudomonadati</taxon>
        <taxon>Pseudomonadota</taxon>
        <taxon>Betaproteobacteria</taxon>
        <taxon>Burkholderiales</taxon>
        <taxon>Alcaligenaceae</taxon>
        <taxon>Achromobacter</taxon>
    </lineage>
</organism>
<dbReference type="Proteomes" id="UP000060602">
    <property type="component" value="Chromosome"/>
</dbReference>
<evidence type="ECO:0000313" key="11">
    <source>
        <dbReference type="EMBL" id="AMG36777.1"/>
    </source>
</evidence>
<evidence type="ECO:0000256" key="8">
    <source>
        <dbReference type="ARBA" id="ARBA00023136"/>
    </source>
</evidence>
<dbReference type="NCBIfam" id="TIGR00915">
    <property type="entry name" value="2A0602"/>
    <property type="match status" value="1"/>
</dbReference>
<dbReference type="PROSITE" id="PS50156">
    <property type="entry name" value="SSD"/>
    <property type="match status" value="1"/>
</dbReference>
<dbReference type="GO" id="GO:0042910">
    <property type="term" value="F:xenobiotic transmembrane transporter activity"/>
    <property type="evidence" value="ECO:0007669"/>
    <property type="project" value="TreeGrafter"/>
</dbReference>
<dbReference type="Gene3D" id="3.30.70.1440">
    <property type="entry name" value="Multidrug efflux transporter AcrB pore domain"/>
    <property type="match status" value="1"/>
</dbReference>
<dbReference type="NCBIfam" id="NF007131">
    <property type="entry name" value="PRK09577.1"/>
    <property type="match status" value="1"/>
</dbReference>
<evidence type="ECO:0000256" key="9">
    <source>
        <dbReference type="RuleBase" id="RU364070"/>
    </source>
</evidence>
<feature type="transmembrane region" description="Helical" evidence="9">
    <location>
        <begin position="536"/>
        <end position="556"/>
    </location>
</feature>
<dbReference type="FunFam" id="3.30.70.1430:FF:000001">
    <property type="entry name" value="Efflux pump membrane transporter"/>
    <property type="match status" value="1"/>
</dbReference>
<feature type="transmembrane region" description="Helical" evidence="9">
    <location>
        <begin position="995"/>
        <end position="1022"/>
    </location>
</feature>
<dbReference type="Gene3D" id="3.30.70.1320">
    <property type="entry name" value="Multidrug efflux transporter AcrB pore domain like"/>
    <property type="match status" value="1"/>
</dbReference>
<keyword evidence="7 9" id="KW-1133">Transmembrane helix</keyword>
<sequence>MARFFIDRPVFAWVISLLIALVGLLSIRALPVAQYPDIAPPVVNIGASYPGASAKVVEEAVTAIIEREMNGAPGLMYTSSSSDSTGWASINLTFKQGTNPDIAAVEVQNRLKAVEPRLPESVRRDGVRVEKAADNIQLVVSLKSDGSLDDMQLGELAASNVLQALRRVEGVGKVQSFGAEAAMRIWPDPAKLTALSLTPGDIVSALRSHNARVTIGELGNQAVPKDAPLNASIVAGESLHTPEQFANIPLRALPDGATLRLKDVARVELGGTDYMYLSRVNGLTGTGLGIKLAPGSNAVETTRRIRETMRELAQYFPPGVTWDIPYETSTFVEISIKKVLMTLLEAVALVFCVMYLFMQNLRATLIPTLVVPVALLGTLGVMLGLGYSINVLTMFGMVLAIGILVDDAIVVVENVERIMAEEGLSPHDATVKAMGQISGAIVGITVVLVSVFVPMAFFDGAVGNIYRQFAVTLAVSIAFSAFLALSLTPALCASLLKPIPAGHHEKRGFFGWFNRAFARLTTRYTARVAGVLARPVRFGLAYALVIGVAALLFARLPSSFLPDEDQGSFMAMVILPQGSPQAETMAVVKDVERYMMEHEPVQYVYSVNGFSQYGSGPNSAMFFVTLKDWKERRDASQHVDAVVKRINKAFADRKNLMVFALNSPPLPDLGSTSGFDFRLQDRGGLGYEALTQARQKLLAKAAEHPALTDVVFAGQEEAPQLQLRVDRDKAQAMGVPIDEINTALAVMYGSDYIGDFMLNGQVRRVMVQADGKRRVDVDDISRLHVRNLQGQMVPLSAFATLTWSMGPPQLNRYNGFPSFTINGSAAPGHSSGEAMRAMETLAAELPRGIGFDWSGQSYEERLSGNQAPVLFALSVLIVFLALAALYESWSIPLAVILVVPLGVIGALLGVTVRGMPNDIYFKVGLIATIGLSAKNAILIVEVAKDLVRDGQGILSATLEAARLRLRPIVMTSLAFGVGVLPLALATGAASGAQAAIGTGVLGGIITATVLAVFLVPLFFLIVGRMVGMVGMRARPARPEGREPLETTP</sequence>
<evidence type="ECO:0000256" key="6">
    <source>
        <dbReference type="ARBA" id="ARBA00022692"/>
    </source>
</evidence>
<feature type="domain" description="SSD" evidence="10">
    <location>
        <begin position="369"/>
        <end position="494"/>
    </location>
</feature>
<keyword evidence="4" id="KW-1003">Cell membrane</keyword>
<evidence type="ECO:0000313" key="12">
    <source>
        <dbReference type="Proteomes" id="UP000060602"/>
    </source>
</evidence>
<keyword evidence="8 9" id="KW-0472">Membrane</keyword>
<dbReference type="PANTHER" id="PTHR32063:SF10">
    <property type="entry name" value="EFFLUX PUMP MEMBRANE TRANSPORTER"/>
    <property type="match status" value="1"/>
</dbReference>
<dbReference type="GO" id="GO:0015562">
    <property type="term" value="F:efflux transmembrane transporter activity"/>
    <property type="evidence" value="ECO:0007669"/>
    <property type="project" value="InterPro"/>
</dbReference>
<dbReference type="PANTHER" id="PTHR32063">
    <property type="match status" value="1"/>
</dbReference>
<dbReference type="Gene3D" id="3.30.2090.10">
    <property type="entry name" value="Multidrug efflux transporter AcrB TolC docking domain, DN and DC subdomains"/>
    <property type="match status" value="2"/>
</dbReference>
<proteinExistence type="inferred from homology"/>
<keyword evidence="5 9" id="KW-0997">Cell inner membrane</keyword>
<dbReference type="AlphaFoldDB" id="A0A0X8NYS6"/>
<dbReference type="SUPFAM" id="SSF82693">
    <property type="entry name" value="Multidrug efflux transporter AcrB pore domain, PN1, PN2, PC1 and PC2 subdomains"/>
    <property type="match status" value="3"/>
</dbReference>
<comment type="caution">
    <text evidence="9">Lacks conserved residue(s) required for the propagation of feature annotation.</text>
</comment>
<evidence type="ECO:0000256" key="3">
    <source>
        <dbReference type="ARBA" id="ARBA00022448"/>
    </source>
</evidence>
<protein>
    <recommendedName>
        <fullName evidence="9">Efflux pump membrane transporter</fullName>
    </recommendedName>
</protein>
<dbReference type="FunFam" id="1.20.1640.10:FF:000001">
    <property type="entry name" value="Efflux pump membrane transporter"/>
    <property type="match status" value="1"/>
</dbReference>
<evidence type="ECO:0000259" key="10">
    <source>
        <dbReference type="PROSITE" id="PS50156"/>
    </source>
</evidence>
<dbReference type="RefSeq" id="WP_061072205.1">
    <property type="nucleotide sequence ID" value="NZ_CP014060.2"/>
</dbReference>
<evidence type="ECO:0000256" key="5">
    <source>
        <dbReference type="ARBA" id="ARBA00022519"/>
    </source>
</evidence>
<dbReference type="SUPFAM" id="SSF82714">
    <property type="entry name" value="Multidrug efflux transporter AcrB TolC docking domain, DN and DC subdomains"/>
    <property type="match status" value="2"/>
</dbReference>
<dbReference type="Pfam" id="PF00873">
    <property type="entry name" value="ACR_tran"/>
    <property type="match status" value="1"/>
</dbReference>
<dbReference type="Gene3D" id="3.30.70.1430">
    <property type="entry name" value="Multidrug efflux transporter AcrB pore domain"/>
    <property type="match status" value="2"/>
</dbReference>
<dbReference type="SMR" id="A0A0X8NYS6"/>
<dbReference type="NCBIfam" id="NF000282">
    <property type="entry name" value="RND_permease_1"/>
    <property type="match status" value="1"/>
</dbReference>
<dbReference type="GO" id="GO:0009636">
    <property type="term" value="P:response to toxic substance"/>
    <property type="evidence" value="ECO:0007669"/>
    <property type="project" value="UniProtKB-ARBA"/>
</dbReference>
<reference evidence="12" key="1">
    <citation type="submission" date="2015-12" db="EMBL/GenBank/DDBJ databases">
        <title>FDA dAtabase for Regulatory Grade micrObial Sequences (FDA-ARGOS): Supporting development and validation of Infectious Disease Dx tests.</title>
        <authorList>
            <person name="Case J."/>
            <person name="Tallon L."/>
            <person name="Sadzewicz L."/>
            <person name="Sengamalay N."/>
            <person name="Ott S."/>
            <person name="Godinez A."/>
            <person name="Nagaraj S."/>
            <person name="Nadendla S."/>
            <person name="Sichtig H."/>
        </authorList>
    </citation>
    <scope>NUCLEOTIDE SEQUENCE [LARGE SCALE GENOMIC DNA]</scope>
    <source>
        <strain evidence="12">FDAARGOS_147</strain>
    </source>
</reference>
<dbReference type="Gene3D" id="1.20.1640.10">
    <property type="entry name" value="Multidrug efflux transporter AcrB transmembrane domain"/>
    <property type="match status" value="2"/>
</dbReference>
<keyword evidence="6 9" id="KW-0812">Transmembrane</keyword>
<evidence type="ECO:0000256" key="2">
    <source>
        <dbReference type="ARBA" id="ARBA00010942"/>
    </source>
</evidence>
<comment type="similarity">
    <text evidence="2 9">Belongs to the resistance-nodulation-cell division (RND) (TC 2.A.6) family.</text>
</comment>
<dbReference type="InterPro" id="IPR001036">
    <property type="entry name" value="Acrflvin-R"/>
</dbReference>
<feature type="transmembrane region" description="Helical" evidence="9">
    <location>
        <begin position="893"/>
        <end position="913"/>
    </location>
</feature>
<feature type="transmembrane region" description="Helical" evidence="9">
    <location>
        <begin position="433"/>
        <end position="457"/>
    </location>
</feature>
<dbReference type="InterPro" id="IPR027463">
    <property type="entry name" value="AcrB_DN_DC_subdom"/>
</dbReference>